<gene>
    <name evidence="6" type="ORF">CHR90_16260</name>
</gene>
<dbReference type="Proteomes" id="UP000216361">
    <property type="component" value="Unassembled WGS sequence"/>
</dbReference>
<dbReference type="InterPro" id="IPR011701">
    <property type="entry name" value="MFS"/>
</dbReference>
<evidence type="ECO:0000256" key="3">
    <source>
        <dbReference type="ARBA" id="ARBA00023136"/>
    </source>
</evidence>
<evidence type="ECO:0000259" key="5">
    <source>
        <dbReference type="PROSITE" id="PS50850"/>
    </source>
</evidence>
<dbReference type="PANTHER" id="PTHR23546">
    <property type="entry name" value="TRANSPORT PROTEIN"/>
    <property type="match status" value="1"/>
</dbReference>
<feature type="transmembrane region" description="Helical" evidence="4">
    <location>
        <begin position="80"/>
        <end position="100"/>
    </location>
</feature>
<keyword evidence="3 4" id="KW-0472">Membrane</keyword>
<name>A0A255XKN5_9PROT</name>
<keyword evidence="2 4" id="KW-1133">Transmembrane helix</keyword>
<comment type="caution">
    <text evidence="6">The sequence shown here is derived from an EMBL/GenBank/DDBJ whole genome shotgun (WGS) entry which is preliminary data.</text>
</comment>
<feature type="domain" description="Major facilitator superfamily (MFS) profile" evidence="5">
    <location>
        <begin position="14"/>
        <end position="396"/>
    </location>
</feature>
<evidence type="ECO:0000313" key="6">
    <source>
        <dbReference type="EMBL" id="OYQ17498.1"/>
    </source>
</evidence>
<feature type="transmembrane region" description="Helical" evidence="4">
    <location>
        <begin position="21"/>
        <end position="42"/>
    </location>
</feature>
<dbReference type="Gene3D" id="1.20.1250.20">
    <property type="entry name" value="MFS general substrate transporter like domains"/>
    <property type="match status" value="1"/>
</dbReference>
<feature type="transmembrane region" description="Helical" evidence="4">
    <location>
        <begin position="218"/>
        <end position="240"/>
    </location>
</feature>
<dbReference type="OrthoDB" id="8067008at2"/>
<accession>A0A255XKN5</accession>
<feature type="transmembrane region" description="Helical" evidence="4">
    <location>
        <begin position="48"/>
        <end position="68"/>
    </location>
</feature>
<dbReference type="InterPro" id="IPR036259">
    <property type="entry name" value="MFS_trans_sf"/>
</dbReference>
<feature type="transmembrane region" description="Helical" evidence="4">
    <location>
        <begin position="310"/>
        <end position="329"/>
    </location>
</feature>
<dbReference type="AlphaFoldDB" id="A0A255XKN5"/>
<keyword evidence="1 4" id="KW-0812">Transmembrane</keyword>
<evidence type="ECO:0000256" key="1">
    <source>
        <dbReference type="ARBA" id="ARBA00022692"/>
    </source>
</evidence>
<evidence type="ECO:0000313" key="7">
    <source>
        <dbReference type="Proteomes" id="UP000216361"/>
    </source>
</evidence>
<dbReference type="GO" id="GO:0022857">
    <property type="term" value="F:transmembrane transporter activity"/>
    <property type="evidence" value="ECO:0007669"/>
    <property type="project" value="InterPro"/>
</dbReference>
<reference evidence="6 7" key="1">
    <citation type="submission" date="2017-07" db="EMBL/GenBank/DDBJ databases">
        <title>Elstera cyanobacteriorum sp. nov., a novel bacterium isolated from cyanobacterial aggregates in a eutrophic lake.</title>
        <authorList>
            <person name="Cai H."/>
        </authorList>
    </citation>
    <scope>NUCLEOTIDE SEQUENCE [LARGE SCALE GENOMIC DNA]</scope>
    <source>
        <strain evidence="6 7">TH019</strain>
    </source>
</reference>
<sequence length="401" mass="40070">MEKDNRGPMKVAAILNRLAAGSLLIGLGQGAQFALLPLIVAMTGLSPALLGGIVGGGTLVGLLGALLWGRMADRQGYRRVAVWAVAVYAAAQALMLLALFGAQQDWLTAAGVAAWIAVVRLAHGFSVAGIQPVLQGWCGVLTDAAGRFAGLAKLSAALSLGRLVGPLLATAAILSPLLPFGLVALLALPILAVIIRLPDPVVTPALPAERRRLRPDRALAVGFLMTLALGQIYATLGLYLQARDGLTAEAAAGGMGLSLSLAALAALGLQTLVLPRLALTPRLTRPGQIAAIALGLGCLVPLWLRGIVGAALGASLISLGATLLAAITATRVSLGAGPGQHGRVAGGQSAAQNLGYAAGAAAGGVLFQIAPAAPLIAAAACAVALLLLESLPAAAKPLLPP</sequence>
<proteinExistence type="predicted"/>
<dbReference type="PROSITE" id="PS50850">
    <property type="entry name" value="MFS"/>
    <property type="match status" value="1"/>
</dbReference>
<feature type="transmembrane region" description="Helical" evidence="4">
    <location>
        <begin position="106"/>
        <end position="130"/>
    </location>
</feature>
<dbReference type="InterPro" id="IPR020846">
    <property type="entry name" value="MFS_dom"/>
</dbReference>
<feature type="transmembrane region" description="Helical" evidence="4">
    <location>
        <begin position="286"/>
        <end position="304"/>
    </location>
</feature>
<dbReference type="SUPFAM" id="SSF103473">
    <property type="entry name" value="MFS general substrate transporter"/>
    <property type="match status" value="1"/>
</dbReference>
<protein>
    <recommendedName>
        <fullName evidence="5">Major facilitator superfamily (MFS) profile domain-containing protein</fullName>
    </recommendedName>
</protein>
<feature type="transmembrane region" description="Helical" evidence="4">
    <location>
        <begin position="375"/>
        <end position="395"/>
    </location>
</feature>
<evidence type="ECO:0000256" key="4">
    <source>
        <dbReference type="SAM" id="Phobius"/>
    </source>
</evidence>
<organism evidence="6 7">
    <name type="scientific">Elstera cyanobacteriorum</name>
    <dbReference type="NCBI Taxonomy" id="2022747"/>
    <lineage>
        <taxon>Bacteria</taxon>
        <taxon>Pseudomonadati</taxon>
        <taxon>Pseudomonadota</taxon>
        <taxon>Alphaproteobacteria</taxon>
        <taxon>Rhodospirillales</taxon>
        <taxon>Rhodospirillaceae</taxon>
        <taxon>Elstera</taxon>
    </lineage>
</organism>
<dbReference type="Pfam" id="PF07690">
    <property type="entry name" value="MFS_1"/>
    <property type="match status" value="1"/>
</dbReference>
<evidence type="ECO:0000256" key="2">
    <source>
        <dbReference type="ARBA" id="ARBA00022989"/>
    </source>
</evidence>
<dbReference type="EMBL" id="NOXS01000034">
    <property type="protein sequence ID" value="OYQ17498.1"/>
    <property type="molecule type" value="Genomic_DNA"/>
</dbReference>
<keyword evidence="7" id="KW-1185">Reference proteome</keyword>
<dbReference type="PANTHER" id="PTHR23546:SF1">
    <property type="entry name" value="MEMBRANE PROTEIN"/>
    <property type="match status" value="1"/>
</dbReference>
<feature type="transmembrane region" description="Helical" evidence="4">
    <location>
        <begin position="180"/>
        <end position="197"/>
    </location>
</feature>
<feature type="transmembrane region" description="Helical" evidence="4">
    <location>
        <begin position="252"/>
        <end position="274"/>
    </location>
</feature>